<keyword evidence="1" id="KW-1133">Transmembrane helix</keyword>
<comment type="caution">
    <text evidence="2">The sequence shown here is derived from an EMBL/GenBank/DDBJ whole genome shotgun (WGS) entry which is preliminary data.</text>
</comment>
<dbReference type="PANTHER" id="PTHR12959:SF11">
    <property type="entry name" value="GPI TRANSAMIDASE COMPONENT PIG-T"/>
    <property type="match status" value="1"/>
</dbReference>
<evidence type="ECO:0000256" key="1">
    <source>
        <dbReference type="SAM" id="Phobius"/>
    </source>
</evidence>
<keyword evidence="3" id="KW-1185">Reference proteome</keyword>
<protein>
    <submittedName>
        <fullName evidence="2">GPI transamidase component PIG-T</fullName>
    </submittedName>
</protein>
<dbReference type="AlphaFoldDB" id="A0A1Y2F0L6"/>
<feature type="non-terminal residue" evidence="2">
    <location>
        <position position="1"/>
    </location>
</feature>
<dbReference type="GeneID" id="63783988"/>
<dbReference type="EMBL" id="MCFI01000020">
    <property type="protein sequence ID" value="ORY77422.1"/>
    <property type="molecule type" value="Genomic_DNA"/>
</dbReference>
<dbReference type="OrthoDB" id="331263at2759"/>
<dbReference type="PANTHER" id="PTHR12959">
    <property type="entry name" value="GPI TRANSAMIDASE COMPONENT PIG-T-RELATED"/>
    <property type="match status" value="1"/>
</dbReference>
<accession>A0A1Y2F0L6</accession>
<keyword evidence="1" id="KW-0472">Membrane</keyword>
<dbReference type="Proteomes" id="UP000193685">
    <property type="component" value="Unassembled WGS sequence"/>
</dbReference>
<evidence type="ECO:0000313" key="3">
    <source>
        <dbReference type="Proteomes" id="UP000193685"/>
    </source>
</evidence>
<dbReference type="OMA" id="VICFVAT"/>
<gene>
    <name evidence="2" type="ORF">BCR37DRAFT_341261</name>
</gene>
<feature type="transmembrane region" description="Helical" evidence="1">
    <location>
        <begin position="422"/>
        <end position="445"/>
    </location>
</feature>
<keyword evidence="1" id="KW-0812">Transmembrane</keyword>
<dbReference type="STRING" id="56484.A0A1Y2F0L6"/>
<feature type="non-terminal residue" evidence="2">
    <location>
        <position position="450"/>
    </location>
</feature>
<reference evidence="2 3" key="1">
    <citation type="submission" date="2016-07" db="EMBL/GenBank/DDBJ databases">
        <title>Pervasive Adenine N6-methylation of Active Genes in Fungi.</title>
        <authorList>
            <consortium name="DOE Joint Genome Institute"/>
            <person name="Mondo S.J."/>
            <person name="Dannebaum R.O."/>
            <person name="Kuo R.C."/>
            <person name="Labutti K."/>
            <person name="Haridas S."/>
            <person name="Kuo A."/>
            <person name="Salamov A."/>
            <person name="Ahrendt S.R."/>
            <person name="Lipzen A."/>
            <person name="Sullivan W."/>
            <person name="Andreopoulos W.B."/>
            <person name="Clum A."/>
            <person name="Lindquist E."/>
            <person name="Daum C."/>
            <person name="Ramamoorthy G.K."/>
            <person name="Gryganskyi A."/>
            <person name="Culley D."/>
            <person name="Magnuson J.K."/>
            <person name="James T.Y."/>
            <person name="O'Malley M.A."/>
            <person name="Stajich J.E."/>
            <person name="Spatafora J.W."/>
            <person name="Visel A."/>
            <person name="Grigoriev I.V."/>
        </authorList>
    </citation>
    <scope>NUCLEOTIDE SEQUENCE [LARGE SCALE GENOMIC DNA]</scope>
    <source>
        <strain evidence="2 3">12-1054</strain>
    </source>
</reference>
<dbReference type="GO" id="GO:0042765">
    <property type="term" value="C:GPI-anchor transamidase complex"/>
    <property type="evidence" value="ECO:0007669"/>
    <property type="project" value="InterPro"/>
</dbReference>
<name>A0A1Y2F0L6_PROLT</name>
<proteinExistence type="predicted"/>
<sequence length="450" mass="50142">AVEAYTESLHVRSLPEDYILFSFHFRSISQLPRALLHIAQDAEASKLALHMTRGRWQQQWGPLPDEGHHIGSTGMEVIATLQDEQQWKPLVNALSGLFCASLNYMDETRSTRPKLAFQDPAGIVMHGLLPSETVCTENLTPFLKLLPCKNKAGIASLLSSRLFNTDFSSLFVEMQDGILEQRIELVIDRQRIINNKGQLEVPGSLPEYLLSCIDKPYNSDVTCFPADSRESQPWTLSQLFGKSIAGTCPVATETELLVDGVPHTFSDGSYDFNHHKQVDAALPPILAKRSLTSQGSSLHGKITLLLNNTGSKPVDVLYYSMLPWFLRPYLHTLISSNDSISQTSFTSAIDRQRPARLEIMLHALPGLTSVSFNIERTVLRYAEYPPDANRGFDIPGAYLRTGTYELRTTPALLSLPTPDFSMPYNVIILTCTVIALCFGSVFNLVSRRIV</sequence>
<dbReference type="GO" id="GO:0016255">
    <property type="term" value="P:attachment of GPI anchor to protein"/>
    <property type="evidence" value="ECO:0007669"/>
    <property type="project" value="InterPro"/>
</dbReference>
<evidence type="ECO:0000313" key="2">
    <source>
        <dbReference type="EMBL" id="ORY77422.1"/>
    </source>
</evidence>
<organism evidence="2 3">
    <name type="scientific">Protomyces lactucae-debilis</name>
    <dbReference type="NCBI Taxonomy" id="2754530"/>
    <lineage>
        <taxon>Eukaryota</taxon>
        <taxon>Fungi</taxon>
        <taxon>Dikarya</taxon>
        <taxon>Ascomycota</taxon>
        <taxon>Taphrinomycotina</taxon>
        <taxon>Taphrinomycetes</taxon>
        <taxon>Taphrinales</taxon>
        <taxon>Protomycetaceae</taxon>
        <taxon>Protomyces</taxon>
    </lineage>
</organism>
<dbReference type="Pfam" id="PF04113">
    <property type="entry name" value="Gpi16"/>
    <property type="match status" value="2"/>
</dbReference>
<dbReference type="InterPro" id="IPR007245">
    <property type="entry name" value="PIG-T"/>
</dbReference>
<dbReference type="RefSeq" id="XP_040723043.1">
    <property type="nucleotide sequence ID" value="XM_040867389.1"/>
</dbReference>